<feature type="compositionally biased region" description="Low complexity" evidence="1">
    <location>
        <begin position="53"/>
        <end position="77"/>
    </location>
</feature>
<dbReference type="Pfam" id="PF20114">
    <property type="entry name" value="DUF6504"/>
    <property type="match status" value="1"/>
</dbReference>
<keyword evidence="4" id="KW-1185">Reference proteome</keyword>
<dbReference type="OrthoDB" id="5243842at2"/>
<accession>A0A4Q7NHL3</accession>
<feature type="domain" description="DUF6504" evidence="2">
    <location>
        <begin position="6"/>
        <end position="123"/>
    </location>
</feature>
<dbReference type="AlphaFoldDB" id="A0A4Q7NHL3"/>
<proteinExistence type="predicted"/>
<gene>
    <name evidence="3" type="ORF">EV189_3334</name>
</gene>
<sequence>MPAAGAAVPEQFLWRGRLYLVRDVLSCWVETSPWWRSPAAELARGERVDALPAAAPAPAAPAAPAADPSAPAAPATPAERRAEPLAVEAETVTWRVEASPGRWAGSGVYDLRECGPGSWQLVQALD</sequence>
<name>A0A4Q7NHL3_9ACTN</name>
<evidence type="ECO:0000256" key="1">
    <source>
        <dbReference type="SAM" id="MobiDB-lite"/>
    </source>
</evidence>
<feature type="region of interest" description="Disordered" evidence="1">
    <location>
        <begin position="53"/>
        <end position="83"/>
    </location>
</feature>
<organism evidence="3 4">
    <name type="scientific">Motilibacter rhizosphaerae</name>
    <dbReference type="NCBI Taxonomy" id="598652"/>
    <lineage>
        <taxon>Bacteria</taxon>
        <taxon>Bacillati</taxon>
        <taxon>Actinomycetota</taxon>
        <taxon>Actinomycetes</taxon>
        <taxon>Motilibacterales</taxon>
        <taxon>Motilibacteraceae</taxon>
        <taxon>Motilibacter</taxon>
    </lineage>
</organism>
<dbReference type="EMBL" id="SGXD01000004">
    <property type="protein sequence ID" value="RZS82936.1"/>
    <property type="molecule type" value="Genomic_DNA"/>
</dbReference>
<evidence type="ECO:0000313" key="4">
    <source>
        <dbReference type="Proteomes" id="UP000293638"/>
    </source>
</evidence>
<dbReference type="Proteomes" id="UP000293638">
    <property type="component" value="Unassembled WGS sequence"/>
</dbReference>
<reference evidence="3 4" key="1">
    <citation type="submission" date="2019-02" db="EMBL/GenBank/DDBJ databases">
        <title>Genomic Encyclopedia of Type Strains, Phase IV (KMG-IV): sequencing the most valuable type-strain genomes for metagenomic binning, comparative biology and taxonomic classification.</title>
        <authorList>
            <person name="Goeker M."/>
        </authorList>
    </citation>
    <scope>NUCLEOTIDE SEQUENCE [LARGE SCALE GENOMIC DNA]</scope>
    <source>
        <strain evidence="3 4">DSM 45622</strain>
    </source>
</reference>
<protein>
    <recommendedName>
        <fullName evidence="2">DUF6504 domain-containing protein</fullName>
    </recommendedName>
</protein>
<dbReference type="RefSeq" id="WP_130494044.1">
    <property type="nucleotide sequence ID" value="NZ_SGXD01000004.1"/>
</dbReference>
<evidence type="ECO:0000259" key="2">
    <source>
        <dbReference type="Pfam" id="PF20114"/>
    </source>
</evidence>
<evidence type="ECO:0000313" key="3">
    <source>
        <dbReference type="EMBL" id="RZS82936.1"/>
    </source>
</evidence>
<dbReference type="InterPro" id="IPR045443">
    <property type="entry name" value="DUF6504"/>
</dbReference>
<comment type="caution">
    <text evidence="3">The sequence shown here is derived from an EMBL/GenBank/DDBJ whole genome shotgun (WGS) entry which is preliminary data.</text>
</comment>